<sequence length="43" mass="4769">MTISLTKPSIRDKKVITLTTAVDLKSFSLMFYSQQGYISAVQG</sequence>
<accession>F5SYL0</accession>
<dbReference type="AlphaFoldDB" id="F5SYL0"/>
<protein>
    <submittedName>
        <fullName evidence="1">Uncharacterized protein</fullName>
    </submittedName>
</protein>
<name>F5SYL0_9GAMM</name>
<keyword evidence="2" id="KW-1185">Reference proteome</keyword>
<dbReference type="EMBL" id="AFIG01000001">
    <property type="protein sequence ID" value="EGL54363.1"/>
    <property type="molecule type" value="Genomic_DNA"/>
</dbReference>
<evidence type="ECO:0000313" key="2">
    <source>
        <dbReference type="Proteomes" id="UP000003544"/>
    </source>
</evidence>
<gene>
    <name evidence="1" type="ORF">MAMP_00897</name>
</gene>
<reference evidence="1 2" key="1">
    <citation type="journal article" date="2011" name="J. Bacteriol.">
        <title>Draft genome sequence of Methylophaga aminisulfidivorans MP T.</title>
        <authorList>
            <person name="Han G.H."/>
            <person name="Kim W."/>
            <person name="Chun J."/>
            <person name="Kim S.W."/>
        </authorList>
    </citation>
    <scope>NUCLEOTIDE SEQUENCE [LARGE SCALE GENOMIC DNA]</scope>
    <source>
        <strain evidence="2">MP(T)</strain>
    </source>
</reference>
<dbReference type="Proteomes" id="UP000003544">
    <property type="component" value="Unassembled WGS sequence"/>
</dbReference>
<evidence type="ECO:0000313" key="1">
    <source>
        <dbReference type="EMBL" id="EGL54363.1"/>
    </source>
</evidence>
<comment type="caution">
    <text evidence="1">The sequence shown here is derived from an EMBL/GenBank/DDBJ whole genome shotgun (WGS) entry which is preliminary data.</text>
</comment>
<proteinExistence type="predicted"/>
<organism evidence="1 2">
    <name type="scientific">Methylophaga aminisulfidivorans MP</name>
    <dbReference type="NCBI Taxonomy" id="1026882"/>
    <lineage>
        <taxon>Bacteria</taxon>
        <taxon>Pseudomonadati</taxon>
        <taxon>Pseudomonadota</taxon>
        <taxon>Gammaproteobacteria</taxon>
        <taxon>Thiotrichales</taxon>
        <taxon>Piscirickettsiaceae</taxon>
        <taxon>Methylophaga</taxon>
    </lineage>
</organism>